<comment type="caution">
    <text evidence="1">The sequence shown here is derived from an EMBL/GenBank/DDBJ whole genome shotgun (WGS) entry which is preliminary data.</text>
</comment>
<protein>
    <recommendedName>
        <fullName evidence="3">Class I SAM-dependent methyltransferase</fullName>
    </recommendedName>
</protein>
<gene>
    <name evidence="1" type="ORF">MiSe_50750</name>
</gene>
<reference evidence="1" key="1">
    <citation type="submission" date="2019-10" db="EMBL/GenBank/DDBJ databases">
        <title>Draft genome sequece of Microseira wollei NIES-4236.</title>
        <authorList>
            <person name="Yamaguchi H."/>
            <person name="Suzuki S."/>
            <person name="Kawachi M."/>
        </authorList>
    </citation>
    <scope>NUCLEOTIDE SEQUENCE</scope>
    <source>
        <strain evidence="1">NIES-4236</strain>
    </source>
</reference>
<dbReference type="Gene3D" id="3.40.50.150">
    <property type="entry name" value="Vaccinia Virus protein VP39"/>
    <property type="match status" value="1"/>
</dbReference>
<dbReference type="Proteomes" id="UP001050975">
    <property type="component" value="Unassembled WGS sequence"/>
</dbReference>
<name>A0AAV3XFI9_9CYAN</name>
<proteinExistence type="predicted"/>
<sequence>MYGLKRNVKNLGKRHLRNLLEFGQKFGISILPVHFYSEVPDLQELRKEDYWKQPHSMFGVNGNDLQSQLSFVKECCSEELQERLKKGDIYAHACAENGEPGFGLVEADFLFCFIYSKRPKRIIQVGCGVSTSVMLLASQESDYKPEIICIEPYPTEFLQKSDKMGKITLIPEKAQKISLDILTNLGDEGMLFIDSTHTVKPGSEVNRLILEVLPRLKPGSFVHFHDIYFPYEYSRDILSKALFFPNETVLLHAFLINNKNSCIKASLSMLHYAKKEELQKLLPNYEPEANEYGLEVSDARGHFPSSVYLQVI</sequence>
<dbReference type="InterPro" id="IPR029063">
    <property type="entry name" value="SAM-dependent_MTases_sf"/>
</dbReference>
<dbReference type="EMBL" id="BLAY01000086">
    <property type="protein sequence ID" value="GET40266.1"/>
    <property type="molecule type" value="Genomic_DNA"/>
</dbReference>
<evidence type="ECO:0000313" key="2">
    <source>
        <dbReference type="Proteomes" id="UP001050975"/>
    </source>
</evidence>
<dbReference type="AlphaFoldDB" id="A0AAV3XFI9"/>
<dbReference type="RefSeq" id="WP_226586107.1">
    <property type="nucleotide sequence ID" value="NZ_BLAY01000086.1"/>
</dbReference>
<evidence type="ECO:0008006" key="3">
    <source>
        <dbReference type="Google" id="ProtNLM"/>
    </source>
</evidence>
<dbReference type="SUPFAM" id="SSF53335">
    <property type="entry name" value="S-adenosyl-L-methionine-dependent methyltransferases"/>
    <property type="match status" value="1"/>
</dbReference>
<keyword evidence="2" id="KW-1185">Reference proteome</keyword>
<evidence type="ECO:0000313" key="1">
    <source>
        <dbReference type="EMBL" id="GET40266.1"/>
    </source>
</evidence>
<dbReference type="Pfam" id="PF13578">
    <property type="entry name" value="Methyltransf_24"/>
    <property type="match status" value="1"/>
</dbReference>
<accession>A0AAV3XFI9</accession>
<organism evidence="1 2">
    <name type="scientific">Microseira wollei NIES-4236</name>
    <dbReference type="NCBI Taxonomy" id="2530354"/>
    <lineage>
        <taxon>Bacteria</taxon>
        <taxon>Bacillati</taxon>
        <taxon>Cyanobacteriota</taxon>
        <taxon>Cyanophyceae</taxon>
        <taxon>Oscillatoriophycideae</taxon>
        <taxon>Aerosakkonematales</taxon>
        <taxon>Aerosakkonemataceae</taxon>
        <taxon>Microseira</taxon>
    </lineage>
</organism>